<dbReference type="Proteomes" id="UP000267096">
    <property type="component" value="Unassembled WGS sequence"/>
</dbReference>
<dbReference type="AlphaFoldDB" id="A0A0M3JIB9"/>
<keyword evidence="1" id="KW-0732">Signal</keyword>
<gene>
    <name evidence="2" type="ORF">ASIM_LOCUS7155</name>
</gene>
<evidence type="ECO:0000313" key="2">
    <source>
        <dbReference type="EMBL" id="VDK28629.1"/>
    </source>
</evidence>
<dbReference type="EMBL" id="UYRR01016813">
    <property type="protein sequence ID" value="VDK28629.1"/>
    <property type="molecule type" value="Genomic_DNA"/>
</dbReference>
<dbReference type="WBParaSite" id="ASIM_0000738401-mRNA-1">
    <property type="protein sequence ID" value="ASIM_0000738401-mRNA-1"/>
    <property type="gene ID" value="ASIM_0000738401"/>
</dbReference>
<keyword evidence="3" id="KW-1185">Reference proteome</keyword>
<reference evidence="2 3" key="2">
    <citation type="submission" date="2018-11" db="EMBL/GenBank/DDBJ databases">
        <authorList>
            <consortium name="Pathogen Informatics"/>
        </authorList>
    </citation>
    <scope>NUCLEOTIDE SEQUENCE [LARGE SCALE GENOMIC DNA]</scope>
</reference>
<evidence type="ECO:0000313" key="4">
    <source>
        <dbReference type="WBParaSite" id="ASIM_0000738401-mRNA-1"/>
    </source>
</evidence>
<protein>
    <submittedName>
        <fullName evidence="4">Transthyretin-like family protein</fullName>
    </submittedName>
</protein>
<dbReference type="InterPro" id="IPR038479">
    <property type="entry name" value="Transthyretin-like_sf"/>
</dbReference>
<name>A0A0M3JIB9_ANISI</name>
<accession>A0A0M3JIB9</accession>
<reference evidence="4" key="1">
    <citation type="submission" date="2017-02" db="UniProtKB">
        <authorList>
            <consortium name="WormBaseParasite"/>
        </authorList>
    </citation>
    <scope>IDENTIFICATION</scope>
</reference>
<dbReference type="Gene3D" id="2.60.40.3330">
    <property type="match status" value="1"/>
</dbReference>
<evidence type="ECO:0000313" key="3">
    <source>
        <dbReference type="Proteomes" id="UP000267096"/>
    </source>
</evidence>
<evidence type="ECO:0000256" key="1">
    <source>
        <dbReference type="SAM" id="SignalP"/>
    </source>
</evidence>
<feature type="chain" id="PRO_5043120901" evidence="1">
    <location>
        <begin position="30"/>
        <end position="65"/>
    </location>
</feature>
<proteinExistence type="predicted"/>
<feature type="signal peptide" evidence="1">
    <location>
        <begin position="1"/>
        <end position="29"/>
    </location>
</feature>
<organism evidence="4">
    <name type="scientific">Anisakis simplex</name>
    <name type="common">Herring worm</name>
    <dbReference type="NCBI Taxonomy" id="6269"/>
    <lineage>
        <taxon>Eukaryota</taxon>
        <taxon>Metazoa</taxon>
        <taxon>Ecdysozoa</taxon>
        <taxon>Nematoda</taxon>
        <taxon>Chromadorea</taxon>
        <taxon>Rhabditida</taxon>
        <taxon>Spirurina</taxon>
        <taxon>Ascaridomorpha</taxon>
        <taxon>Ascaridoidea</taxon>
        <taxon>Anisakidae</taxon>
        <taxon>Anisakis</taxon>
        <taxon>Anisakis simplex complex</taxon>
    </lineage>
</organism>
<sequence>MHLSYSFDSSALLLTLLALVSLDIVPTTSFRVQSVGVRGYLKCGQEPLNGTVVKLWDEDAGSISI</sequence>